<accession>A0A8S5VHF3</accession>
<proteinExistence type="predicted"/>
<dbReference type="EMBL" id="BK016266">
    <property type="protein sequence ID" value="DAG06209.1"/>
    <property type="molecule type" value="Genomic_DNA"/>
</dbReference>
<reference evidence="1" key="1">
    <citation type="journal article" date="2021" name="Proc. Natl. Acad. Sci. U.S.A.">
        <title>A Catalog of Tens of Thousands of Viruses from Human Metagenomes Reveals Hidden Associations with Chronic Diseases.</title>
        <authorList>
            <person name="Tisza M.J."/>
            <person name="Buck C.B."/>
        </authorList>
    </citation>
    <scope>NUCLEOTIDE SEQUENCE</scope>
    <source>
        <strain evidence="1">CtNxi14</strain>
    </source>
</reference>
<name>A0A8S5VHF3_9CAUD</name>
<evidence type="ECO:0000313" key="1">
    <source>
        <dbReference type="EMBL" id="DAG06209.1"/>
    </source>
</evidence>
<organism evidence="1">
    <name type="scientific">Siphoviridae sp. ctNxi14</name>
    <dbReference type="NCBI Taxonomy" id="2825475"/>
    <lineage>
        <taxon>Viruses</taxon>
        <taxon>Duplodnaviria</taxon>
        <taxon>Heunggongvirae</taxon>
        <taxon>Uroviricota</taxon>
        <taxon>Caudoviricetes</taxon>
    </lineage>
</organism>
<sequence length="105" mass="12385">MTYDQFWRDDVWLAKVYRDAEELRARRANVEAWRNGFYTASALSSTVGNMFRKKGSSPIKYMDRPIPLTQKEQDEYEYQRALEAQERIKRAMFSMMNQKDGGSNG</sequence>
<protein>
    <submittedName>
        <fullName evidence="1">Uncharacterized protein</fullName>
    </submittedName>
</protein>